<feature type="transmembrane region" description="Helical" evidence="6">
    <location>
        <begin position="262"/>
        <end position="280"/>
    </location>
</feature>
<feature type="domain" description="EamA" evidence="7">
    <location>
        <begin position="168"/>
        <end position="303"/>
    </location>
</feature>
<gene>
    <name evidence="8" type="ORF">PBLR_11902</name>
</gene>
<dbReference type="InterPro" id="IPR050638">
    <property type="entry name" value="AA-Vitamin_Transporters"/>
</dbReference>
<feature type="transmembrane region" description="Helical" evidence="6">
    <location>
        <begin position="137"/>
        <end position="157"/>
    </location>
</feature>
<dbReference type="InterPro" id="IPR000620">
    <property type="entry name" value="EamA_dom"/>
</dbReference>
<dbReference type="PANTHER" id="PTHR32322">
    <property type="entry name" value="INNER MEMBRANE TRANSPORTER"/>
    <property type="match status" value="1"/>
</dbReference>
<evidence type="ECO:0000256" key="5">
    <source>
        <dbReference type="ARBA" id="ARBA00023136"/>
    </source>
</evidence>
<sequence length="306" mass="34409">MEHRIQADTRMSSSARGVWFVAMGAALWGIGPLFRVWVMESMTSTQIVLIEHLMLALYAIPVLWMHRKELRNCTWKHVLALLFLSWGGSVIATIMFTEAFAHGDANGVLLLQKLQPVFAIILARLMLKETLPRRFSLLLILAIIGTYLLTFGWSLPIGHYNEVIGFSSLLALGAAFLWGGSTVMGRLLLDKMEYETVTSLRFLMALPLLIVLTSWESPSWNFAASEWGTLSFYIFLQALLPGLVSLLLYYRGLSTTKASYATLAELSFPLVGMMMNWFVFHQAVTAAQISGFVLIWIALYMVSRQN</sequence>
<feature type="transmembrane region" description="Helical" evidence="6">
    <location>
        <begin position="18"/>
        <end position="38"/>
    </location>
</feature>
<evidence type="ECO:0000256" key="1">
    <source>
        <dbReference type="ARBA" id="ARBA00004127"/>
    </source>
</evidence>
<evidence type="ECO:0000256" key="6">
    <source>
        <dbReference type="SAM" id="Phobius"/>
    </source>
</evidence>
<dbReference type="RefSeq" id="WP_138185564.1">
    <property type="nucleotide sequence ID" value="NZ_LS992241.1"/>
</dbReference>
<organism evidence="8 9">
    <name type="scientific">Paenibacillus alvei</name>
    <name type="common">Bacillus alvei</name>
    <dbReference type="NCBI Taxonomy" id="44250"/>
    <lineage>
        <taxon>Bacteria</taxon>
        <taxon>Bacillati</taxon>
        <taxon>Bacillota</taxon>
        <taxon>Bacilli</taxon>
        <taxon>Bacillales</taxon>
        <taxon>Paenibacillaceae</taxon>
        <taxon>Paenibacillus</taxon>
    </lineage>
</organism>
<feature type="transmembrane region" description="Helical" evidence="6">
    <location>
        <begin position="107"/>
        <end position="125"/>
    </location>
</feature>
<dbReference type="AlphaFoldDB" id="A0A383R951"/>
<reference evidence="9" key="1">
    <citation type="submission" date="2018-08" db="EMBL/GenBank/DDBJ databases">
        <authorList>
            <person name="Chevrot R."/>
        </authorList>
    </citation>
    <scope>NUCLEOTIDE SEQUENCE [LARGE SCALE GENOMIC DNA]</scope>
</reference>
<name>A0A383R951_PAEAL</name>
<evidence type="ECO:0000313" key="8">
    <source>
        <dbReference type="EMBL" id="SYX83480.1"/>
    </source>
</evidence>
<feature type="transmembrane region" description="Helical" evidence="6">
    <location>
        <begin position="44"/>
        <end position="66"/>
    </location>
</feature>
<evidence type="ECO:0000256" key="4">
    <source>
        <dbReference type="ARBA" id="ARBA00022989"/>
    </source>
</evidence>
<keyword evidence="3 6" id="KW-0812">Transmembrane</keyword>
<feature type="transmembrane region" description="Helical" evidence="6">
    <location>
        <begin position="200"/>
        <end position="218"/>
    </location>
</feature>
<feature type="transmembrane region" description="Helical" evidence="6">
    <location>
        <begin position="286"/>
        <end position="303"/>
    </location>
</feature>
<dbReference type="Pfam" id="PF00892">
    <property type="entry name" value="EamA"/>
    <property type="match status" value="2"/>
</dbReference>
<dbReference type="EMBL" id="LS992241">
    <property type="protein sequence ID" value="SYX83480.1"/>
    <property type="molecule type" value="Genomic_DNA"/>
</dbReference>
<dbReference type="SUPFAM" id="SSF103481">
    <property type="entry name" value="Multidrug resistance efflux transporter EmrE"/>
    <property type="match status" value="2"/>
</dbReference>
<proteinExistence type="inferred from homology"/>
<feature type="domain" description="EamA" evidence="7">
    <location>
        <begin position="16"/>
        <end position="150"/>
    </location>
</feature>
<dbReference type="PANTHER" id="PTHR32322:SF2">
    <property type="entry name" value="EAMA DOMAIN-CONTAINING PROTEIN"/>
    <property type="match status" value="1"/>
</dbReference>
<evidence type="ECO:0000256" key="3">
    <source>
        <dbReference type="ARBA" id="ARBA00022692"/>
    </source>
</evidence>
<evidence type="ECO:0000256" key="2">
    <source>
        <dbReference type="ARBA" id="ARBA00007362"/>
    </source>
</evidence>
<accession>A0A383R951</accession>
<dbReference type="InterPro" id="IPR037185">
    <property type="entry name" value="EmrE-like"/>
</dbReference>
<dbReference type="GO" id="GO:0016020">
    <property type="term" value="C:membrane"/>
    <property type="evidence" value="ECO:0007669"/>
    <property type="project" value="UniProtKB-SubCell"/>
</dbReference>
<feature type="transmembrane region" description="Helical" evidence="6">
    <location>
        <begin position="230"/>
        <end position="250"/>
    </location>
</feature>
<evidence type="ECO:0000259" key="7">
    <source>
        <dbReference type="Pfam" id="PF00892"/>
    </source>
</evidence>
<comment type="similarity">
    <text evidence="2">Belongs to the EamA transporter family.</text>
</comment>
<protein>
    <submittedName>
        <fullName evidence="8">Multidrug transporter</fullName>
    </submittedName>
</protein>
<evidence type="ECO:0000313" key="9">
    <source>
        <dbReference type="Proteomes" id="UP000304148"/>
    </source>
</evidence>
<feature type="transmembrane region" description="Helical" evidence="6">
    <location>
        <begin position="78"/>
        <end position="101"/>
    </location>
</feature>
<keyword evidence="5 6" id="KW-0472">Membrane</keyword>
<comment type="subcellular location">
    <subcellularLocation>
        <location evidence="1">Endomembrane system</location>
        <topology evidence="1">Multi-pass membrane protein</topology>
    </subcellularLocation>
</comment>
<feature type="transmembrane region" description="Helical" evidence="6">
    <location>
        <begin position="163"/>
        <end position="188"/>
    </location>
</feature>
<dbReference type="Proteomes" id="UP000304148">
    <property type="component" value="Chromosome"/>
</dbReference>
<keyword evidence="4 6" id="KW-1133">Transmembrane helix</keyword>